<accession>A0A8S3HC95</accession>
<dbReference type="Proteomes" id="UP000676336">
    <property type="component" value="Unassembled WGS sequence"/>
</dbReference>
<keyword evidence="2" id="KW-1133">Transmembrane helix</keyword>
<evidence type="ECO:0008006" key="5">
    <source>
        <dbReference type="Google" id="ProtNLM"/>
    </source>
</evidence>
<evidence type="ECO:0000256" key="2">
    <source>
        <dbReference type="SAM" id="Phobius"/>
    </source>
</evidence>
<dbReference type="AlphaFoldDB" id="A0A8S3HC95"/>
<gene>
    <name evidence="3" type="ORF">SMN809_LOCUS68562</name>
</gene>
<dbReference type="Gene3D" id="3.30.200.20">
    <property type="entry name" value="Phosphorylase Kinase, domain 1"/>
    <property type="match status" value="1"/>
</dbReference>
<organism evidence="3 4">
    <name type="scientific">Rotaria magnacalcarata</name>
    <dbReference type="NCBI Taxonomy" id="392030"/>
    <lineage>
        <taxon>Eukaryota</taxon>
        <taxon>Metazoa</taxon>
        <taxon>Spiralia</taxon>
        <taxon>Gnathifera</taxon>
        <taxon>Rotifera</taxon>
        <taxon>Eurotatoria</taxon>
        <taxon>Bdelloidea</taxon>
        <taxon>Philodinida</taxon>
        <taxon>Philodinidae</taxon>
        <taxon>Rotaria</taxon>
    </lineage>
</organism>
<dbReference type="EMBL" id="CAJOBI010317654">
    <property type="protein sequence ID" value="CAF5179668.1"/>
    <property type="molecule type" value="Genomic_DNA"/>
</dbReference>
<reference evidence="3" key="1">
    <citation type="submission" date="2021-02" db="EMBL/GenBank/DDBJ databases">
        <authorList>
            <person name="Nowell W R."/>
        </authorList>
    </citation>
    <scope>NUCLEOTIDE SEQUENCE</scope>
</reference>
<dbReference type="InterPro" id="IPR017441">
    <property type="entry name" value="Protein_kinase_ATP_BS"/>
</dbReference>
<feature type="transmembrane region" description="Helical" evidence="2">
    <location>
        <begin position="41"/>
        <end position="63"/>
    </location>
</feature>
<name>A0A8S3HC95_9BILA</name>
<dbReference type="PROSITE" id="PS00107">
    <property type="entry name" value="PROTEIN_KINASE_ATP"/>
    <property type="match status" value="1"/>
</dbReference>
<keyword evidence="1" id="KW-0547">Nucleotide-binding</keyword>
<feature type="binding site" evidence="1">
    <location>
        <position position="267"/>
    </location>
    <ligand>
        <name>ATP</name>
        <dbReference type="ChEBI" id="CHEBI:30616"/>
    </ligand>
</feature>
<keyword evidence="1" id="KW-0067">ATP-binding</keyword>
<proteinExistence type="predicted"/>
<feature type="non-terminal residue" evidence="3">
    <location>
        <position position="1"/>
    </location>
</feature>
<sequence length="278" mass="31663">MVTDIRKRHRDVLQPTAFVQATTKSHSSSHFSNMITTELSLAFFIGASLAVGLLLLVSLVWLIRRKKKLQFQKLTEKPCNNSSCYTYPTLPIREFHDLNAPVTSAVDDRDYAVPDVNFYSTFAHSPHMNLHRKHMPPLSSTSSYTCSPRLVRPANINRYPTLKPLPTHCCLHQQYLTMQHRQPSIKSNSNMILYCPTTEEFPSIEALCGNSLMIKINSTIDNQQILIKEIQSDNINFIEKIGDGLFGSIHLAEMKLVNNEKQNVIIKSLNDNVEEKHK</sequence>
<evidence type="ECO:0000313" key="3">
    <source>
        <dbReference type="EMBL" id="CAF5179668.1"/>
    </source>
</evidence>
<protein>
    <recommendedName>
        <fullName evidence="5">Protein kinase domain-containing protein</fullName>
    </recommendedName>
</protein>
<comment type="caution">
    <text evidence="3">The sequence shown here is derived from an EMBL/GenBank/DDBJ whole genome shotgun (WGS) entry which is preliminary data.</text>
</comment>
<keyword evidence="2" id="KW-0472">Membrane</keyword>
<evidence type="ECO:0000313" key="4">
    <source>
        <dbReference type="Proteomes" id="UP000676336"/>
    </source>
</evidence>
<evidence type="ECO:0000256" key="1">
    <source>
        <dbReference type="PROSITE-ProRule" id="PRU10141"/>
    </source>
</evidence>
<dbReference type="GO" id="GO:0005524">
    <property type="term" value="F:ATP binding"/>
    <property type="evidence" value="ECO:0007669"/>
    <property type="project" value="UniProtKB-UniRule"/>
</dbReference>
<keyword evidence="2" id="KW-0812">Transmembrane</keyword>